<keyword evidence="6" id="KW-0479">Metal-binding</keyword>
<comment type="catalytic activity">
    <reaction evidence="12">
        <text>propanoyl-CoA + phosphate = propanoyl phosphate + CoA</text>
        <dbReference type="Rhea" id="RHEA:28046"/>
        <dbReference type="ChEBI" id="CHEBI:43474"/>
        <dbReference type="ChEBI" id="CHEBI:57287"/>
        <dbReference type="ChEBI" id="CHEBI:57392"/>
        <dbReference type="ChEBI" id="CHEBI:58933"/>
        <dbReference type="EC" id="2.3.1.222"/>
    </reaction>
</comment>
<dbReference type="InterPro" id="IPR008300">
    <property type="entry name" value="PTAC"/>
</dbReference>
<organism evidence="13 14">
    <name type="scientific">Pseudogracilibacillus auburnensis</name>
    <dbReference type="NCBI Taxonomy" id="1494959"/>
    <lineage>
        <taxon>Bacteria</taxon>
        <taxon>Bacillati</taxon>
        <taxon>Bacillota</taxon>
        <taxon>Bacilli</taxon>
        <taxon>Bacillales</taxon>
        <taxon>Bacillaceae</taxon>
        <taxon>Pseudogracilibacillus</taxon>
    </lineage>
</organism>
<dbReference type="NCBIfam" id="NF011652">
    <property type="entry name" value="PRK15070.1"/>
    <property type="match status" value="1"/>
</dbReference>
<evidence type="ECO:0000256" key="5">
    <source>
        <dbReference type="ARBA" id="ARBA00022679"/>
    </source>
</evidence>
<dbReference type="RefSeq" id="WP_110394136.1">
    <property type="nucleotide sequence ID" value="NZ_JADIJL010000001.1"/>
</dbReference>
<evidence type="ECO:0000256" key="10">
    <source>
        <dbReference type="ARBA" id="ARBA00030939"/>
    </source>
</evidence>
<evidence type="ECO:0000256" key="7">
    <source>
        <dbReference type="ARBA" id="ARBA00022833"/>
    </source>
</evidence>
<dbReference type="AlphaFoldDB" id="A0A2V3W5X2"/>
<evidence type="ECO:0000256" key="9">
    <source>
        <dbReference type="ARBA" id="ARBA00030044"/>
    </source>
</evidence>
<dbReference type="Proteomes" id="UP000247978">
    <property type="component" value="Unassembled WGS sequence"/>
</dbReference>
<dbReference type="PANTHER" id="PTHR39453:SF1">
    <property type="entry name" value="PHOSPHATE PROPANOYLTRANSFERASE"/>
    <property type="match status" value="1"/>
</dbReference>
<dbReference type="GO" id="GO:0016747">
    <property type="term" value="F:acyltransferase activity, transferring groups other than amino-acyl groups"/>
    <property type="evidence" value="ECO:0007669"/>
    <property type="project" value="InterPro"/>
</dbReference>
<evidence type="ECO:0000256" key="2">
    <source>
        <dbReference type="ARBA" id="ARBA00007342"/>
    </source>
</evidence>
<dbReference type="EC" id="2.3.1.222" evidence="3"/>
<dbReference type="Pfam" id="PF06130">
    <property type="entry name" value="PTAC"/>
    <property type="match status" value="1"/>
</dbReference>
<protein>
    <recommendedName>
        <fullName evidence="4">Phosphate propanoyltransferase</fullName>
        <ecNumber evidence="3">2.3.1.222</ecNumber>
    </recommendedName>
    <alternativeName>
        <fullName evidence="10">Phosphate acyltransferase PduL</fullName>
    </alternativeName>
    <alternativeName>
        <fullName evidence="9">Phosphotransacylase PduL</fullName>
    </alternativeName>
    <alternativeName>
        <fullName evidence="11">Propanediol utilization protein PduL</fullName>
    </alternativeName>
</protein>
<comment type="similarity">
    <text evidence="2">Belongs to the PduL family.</text>
</comment>
<dbReference type="EMBL" id="QJJQ01000002">
    <property type="protein sequence ID" value="PXW89410.1"/>
    <property type="molecule type" value="Genomic_DNA"/>
</dbReference>
<dbReference type="GO" id="GO:0046872">
    <property type="term" value="F:metal ion binding"/>
    <property type="evidence" value="ECO:0007669"/>
    <property type="project" value="UniProtKB-KW"/>
</dbReference>
<evidence type="ECO:0000256" key="1">
    <source>
        <dbReference type="ARBA" id="ARBA00001947"/>
    </source>
</evidence>
<evidence type="ECO:0000256" key="8">
    <source>
        <dbReference type="ARBA" id="ARBA00023315"/>
    </source>
</evidence>
<accession>A0A2V3W5X2</accession>
<keyword evidence="14" id="KW-1185">Reference proteome</keyword>
<keyword evidence="5" id="KW-0808">Transferase</keyword>
<evidence type="ECO:0000256" key="11">
    <source>
        <dbReference type="ARBA" id="ARBA00033077"/>
    </source>
</evidence>
<dbReference type="OrthoDB" id="9784365at2"/>
<evidence type="ECO:0000256" key="4">
    <source>
        <dbReference type="ARBA" id="ARBA00020837"/>
    </source>
</evidence>
<evidence type="ECO:0000313" key="13">
    <source>
        <dbReference type="EMBL" id="PXW89410.1"/>
    </source>
</evidence>
<proteinExistence type="inferred from homology"/>
<name>A0A2V3W5X2_9BACI</name>
<evidence type="ECO:0000256" key="3">
    <source>
        <dbReference type="ARBA" id="ARBA00012206"/>
    </source>
</evidence>
<dbReference type="PANTHER" id="PTHR39453">
    <property type="entry name" value="PHOSPHATE PROPANOYLTRANSFERASE"/>
    <property type="match status" value="1"/>
</dbReference>
<evidence type="ECO:0000256" key="12">
    <source>
        <dbReference type="ARBA" id="ARBA00047589"/>
    </source>
</evidence>
<reference evidence="13 14" key="1">
    <citation type="submission" date="2018-05" db="EMBL/GenBank/DDBJ databases">
        <title>Genomic Encyclopedia of Type Strains, Phase IV (KMG-IV): sequencing the most valuable type-strain genomes for metagenomic binning, comparative biology and taxonomic classification.</title>
        <authorList>
            <person name="Goeker M."/>
        </authorList>
    </citation>
    <scope>NUCLEOTIDE SEQUENCE [LARGE SCALE GENOMIC DNA]</scope>
    <source>
        <strain evidence="13 14">DSM 28556</strain>
    </source>
</reference>
<sequence>MNENAIRNVVSKVIYQLSNSHSFQRPIPIAVSARHCHLSEMDVEKLFGNEYKLTPKKDLSQPGQFAANETVTIVGSKGSIQRIRVLGPTRTDTQVEISKTDAVTLGVNPPLRESGDIVGSSPITIVGPRGSIYLKEGLIIAKNHIHMSLEDANYFGVQHGDYVEVSTHTVRSITFKNVLVRVSPNYRLEMHIDTDEANASLINTGQSGVLIRKEFEPNFKSTKVQDVGINFNGKLLTEKLVDTIDRPTIFINKSTIVTPLARDRAKYLKKRIKLIGD</sequence>
<comment type="cofactor">
    <cofactor evidence="1">
        <name>Zn(2+)</name>
        <dbReference type="ChEBI" id="CHEBI:29105"/>
    </cofactor>
</comment>
<gene>
    <name evidence="13" type="ORF">DFR56_102187</name>
</gene>
<evidence type="ECO:0000313" key="14">
    <source>
        <dbReference type="Proteomes" id="UP000247978"/>
    </source>
</evidence>
<keyword evidence="7" id="KW-0862">Zinc</keyword>
<keyword evidence="8" id="KW-0012">Acyltransferase</keyword>
<comment type="caution">
    <text evidence="13">The sequence shown here is derived from an EMBL/GenBank/DDBJ whole genome shotgun (WGS) entry which is preliminary data.</text>
</comment>
<evidence type="ECO:0000256" key="6">
    <source>
        <dbReference type="ARBA" id="ARBA00022723"/>
    </source>
</evidence>